<organism evidence="2 3">
    <name type="scientific">Actinomadura litoris</name>
    <dbReference type="NCBI Taxonomy" id="2678616"/>
    <lineage>
        <taxon>Bacteria</taxon>
        <taxon>Bacillati</taxon>
        <taxon>Actinomycetota</taxon>
        <taxon>Actinomycetes</taxon>
        <taxon>Streptosporangiales</taxon>
        <taxon>Thermomonosporaceae</taxon>
        <taxon>Actinomadura</taxon>
    </lineage>
</organism>
<feature type="transmembrane region" description="Helical" evidence="1">
    <location>
        <begin position="29"/>
        <end position="50"/>
    </location>
</feature>
<proteinExistence type="predicted"/>
<feature type="transmembrane region" description="Helical" evidence="1">
    <location>
        <begin position="56"/>
        <end position="83"/>
    </location>
</feature>
<dbReference type="AlphaFoldDB" id="A0A7K1LB08"/>
<dbReference type="RefSeq" id="WP_156220672.1">
    <property type="nucleotide sequence ID" value="NZ_WOFH01000014.1"/>
</dbReference>
<sequence>MCSHDQETITFNADQATTSMRSAATGAGIAMVILGPVGMAIALTAGGQLADVRAAYLAGVCCILLAGHMVVAVGTRLGALTLLRHQLAMERLAEQEHAALRGEIDGLKELMAHLHDSQERQIELIGDYLEDQLRPRRYEHHNGHRHN</sequence>
<keyword evidence="1" id="KW-1133">Transmembrane helix</keyword>
<dbReference type="EMBL" id="WOFH01000014">
    <property type="protein sequence ID" value="MUN41503.1"/>
    <property type="molecule type" value="Genomic_DNA"/>
</dbReference>
<keyword evidence="1" id="KW-0472">Membrane</keyword>
<protein>
    <submittedName>
        <fullName evidence="2">Uncharacterized protein</fullName>
    </submittedName>
</protein>
<gene>
    <name evidence="2" type="ORF">GNZ18_33655</name>
</gene>
<comment type="caution">
    <text evidence="2">The sequence shown here is derived from an EMBL/GenBank/DDBJ whole genome shotgun (WGS) entry which is preliminary data.</text>
</comment>
<accession>A0A7K1LB08</accession>
<evidence type="ECO:0000313" key="3">
    <source>
        <dbReference type="Proteomes" id="UP000432015"/>
    </source>
</evidence>
<dbReference type="Proteomes" id="UP000432015">
    <property type="component" value="Unassembled WGS sequence"/>
</dbReference>
<evidence type="ECO:0000313" key="2">
    <source>
        <dbReference type="EMBL" id="MUN41503.1"/>
    </source>
</evidence>
<evidence type="ECO:0000256" key="1">
    <source>
        <dbReference type="SAM" id="Phobius"/>
    </source>
</evidence>
<name>A0A7K1LB08_9ACTN</name>
<reference evidence="2 3" key="1">
    <citation type="submission" date="2019-11" db="EMBL/GenBank/DDBJ databases">
        <authorList>
            <person name="Cao P."/>
        </authorList>
    </citation>
    <scope>NUCLEOTIDE SEQUENCE [LARGE SCALE GENOMIC DNA]</scope>
    <source>
        <strain evidence="2 3">NEAU-AAG5</strain>
    </source>
</reference>
<keyword evidence="3" id="KW-1185">Reference proteome</keyword>
<keyword evidence="1" id="KW-0812">Transmembrane</keyword>